<comment type="caution">
    <text evidence="2">The sequence shown here is derived from an EMBL/GenBank/DDBJ whole genome shotgun (WGS) entry which is preliminary data.</text>
</comment>
<name>A0AAD7LZE7_QUISA</name>
<accession>A0AAD7LZE7</accession>
<gene>
    <name evidence="2" type="ORF">O6P43_016289</name>
</gene>
<feature type="compositionally biased region" description="Basic and acidic residues" evidence="1">
    <location>
        <begin position="126"/>
        <end position="135"/>
    </location>
</feature>
<reference evidence="2" key="1">
    <citation type="journal article" date="2023" name="Science">
        <title>Elucidation of the pathway for biosynthesis of saponin adjuvants from the soapbark tree.</title>
        <authorList>
            <person name="Reed J."/>
            <person name="Orme A."/>
            <person name="El-Demerdash A."/>
            <person name="Owen C."/>
            <person name="Martin L.B.B."/>
            <person name="Misra R.C."/>
            <person name="Kikuchi S."/>
            <person name="Rejzek M."/>
            <person name="Martin A.C."/>
            <person name="Harkess A."/>
            <person name="Leebens-Mack J."/>
            <person name="Louveau T."/>
            <person name="Stephenson M.J."/>
            <person name="Osbourn A."/>
        </authorList>
    </citation>
    <scope>NUCLEOTIDE SEQUENCE</scope>
    <source>
        <strain evidence="2">S10</strain>
    </source>
</reference>
<dbReference type="AlphaFoldDB" id="A0AAD7LZE7"/>
<evidence type="ECO:0000256" key="1">
    <source>
        <dbReference type="SAM" id="MobiDB-lite"/>
    </source>
</evidence>
<evidence type="ECO:0000313" key="3">
    <source>
        <dbReference type="Proteomes" id="UP001163823"/>
    </source>
</evidence>
<feature type="compositionally biased region" description="Basic residues" evidence="1">
    <location>
        <begin position="109"/>
        <end position="125"/>
    </location>
</feature>
<feature type="compositionally biased region" description="Polar residues" evidence="1">
    <location>
        <begin position="98"/>
        <end position="108"/>
    </location>
</feature>
<proteinExistence type="predicted"/>
<dbReference type="GO" id="GO:0016071">
    <property type="term" value="P:mRNA metabolic process"/>
    <property type="evidence" value="ECO:0007669"/>
    <property type="project" value="UniProtKB-ARBA"/>
</dbReference>
<dbReference type="Pfam" id="PF15365">
    <property type="entry name" value="PNRC"/>
    <property type="match status" value="1"/>
</dbReference>
<keyword evidence="3" id="KW-1185">Reference proteome</keyword>
<dbReference type="InterPro" id="IPR028322">
    <property type="entry name" value="PNRC-like_rgn"/>
</dbReference>
<protein>
    <submittedName>
        <fullName evidence="2">Splicing factor, proline- and glutamine-rich-like</fullName>
    </submittedName>
</protein>
<feature type="region of interest" description="Disordered" evidence="1">
    <location>
        <begin position="98"/>
        <end position="135"/>
    </location>
</feature>
<dbReference type="EMBL" id="JARAOO010000006">
    <property type="protein sequence ID" value="KAJ7966888.1"/>
    <property type="molecule type" value="Genomic_DNA"/>
</dbReference>
<organism evidence="2 3">
    <name type="scientific">Quillaja saponaria</name>
    <name type="common">Soap bark tree</name>
    <dbReference type="NCBI Taxonomy" id="32244"/>
    <lineage>
        <taxon>Eukaryota</taxon>
        <taxon>Viridiplantae</taxon>
        <taxon>Streptophyta</taxon>
        <taxon>Embryophyta</taxon>
        <taxon>Tracheophyta</taxon>
        <taxon>Spermatophyta</taxon>
        <taxon>Magnoliopsida</taxon>
        <taxon>eudicotyledons</taxon>
        <taxon>Gunneridae</taxon>
        <taxon>Pentapetalae</taxon>
        <taxon>rosids</taxon>
        <taxon>fabids</taxon>
        <taxon>Fabales</taxon>
        <taxon>Quillajaceae</taxon>
        <taxon>Quillaja</taxon>
    </lineage>
</organism>
<evidence type="ECO:0000313" key="2">
    <source>
        <dbReference type="EMBL" id="KAJ7966888.1"/>
    </source>
</evidence>
<dbReference type="PANTHER" id="PTHR33670">
    <property type="entry name" value="SPLICING FACTOR, PROLINE- AND GLUTAMINE-RICH-LIKE"/>
    <property type="match status" value="1"/>
</dbReference>
<sequence>MEALLRPYTPERPNSGCNEKIKMRTPKKQTRAFISKTSENFAIRDIHGGLLHPPPHSLSFSYPQSASIFNHQYHHSIQQQPPLLPLPIPIAHQSLLSRSRTLSCPPTTRKNRAKDHSLTPKKPKPTKREEVKRDLKSATESISKFLIVASNNRFGPDPNDLPKDFSVVSSTASIGKGFEKVSGENLDTFSGSVFTLSPPPSSLPLPKFSLRPKLGCNAEAGGIDAGATDNLRRLLRLR</sequence>
<dbReference type="KEGG" id="qsa:O6P43_016289"/>
<dbReference type="PANTHER" id="PTHR33670:SF14">
    <property type="entry name" value="T20H2.15 PROTEIN"/>
    <property type="match status" value="1"/>
</dbReference>
<dbReference type="Proteomes" id="UP001163823">
    <property type="component" value="Chromosome 6"/>
</dbReference>